<dbReference type="PANTHER" id="PTHR11360:SF305">
    <property type="entry name" value="MAJOR FACILITATOR SUPERFAMILY (MFS) PROFILE DOMAIN-CONTAINING PROTEIN"/>
    <property type="match status" value="1"/>
</dbReference>
<feature type="transmembrane region" description="Helical" evidence="6">
    <location>
        <begin position="335"/>
        <end position="355"/>
    </location>
</feature>
<feature type="transmembrane region" description="Helical" evidence="6">
    <location>
        <begin position="266"/>
        <end position="289"/>
    </location>
</feature>
<feature type="transmembrane region" description="Helical" evidence="6">
    <location>
        <begin position="68"/>
        <end position="90"/>
    </location>
</feature>
<dbReference type="Gene3D" id="1.20.1250.20">
    <property type="entry name" value="MFS general substrate transporter like domains"/>
    <property type="match status" value="2"/>
</dbReference>
<dbReference type="Proteomes" id="UP000756921">
    <property type="component" value="Unassembled WGS sequence"/>
</dbReference>
<feature type="transmembrane region" description="Helical" evidence="6">
    <location>
        <begin position="500"/>
        <end position="518"/>
    </location>
</feature>
<evidence type="ECO:0000256" key="3">
    <source>
        <dbReference type="ARBA" id="ARBA00022692"/>
    </source>
</evidence>
<protein>
    <submittedName>
        <fullName evidence="8">Monocarboxylate permease</fullName>
    </submittedName>
</protein>
<feature type="transmembrane region" description="Helical" evidence="6">
    <location>
        <begin position="590"/>
        <end position="610"/>
    </location>
</feature>
<name>A0A9P6KS56_9PLEO</name>
<feature type="transmembrane region" description="Helical" evidence="6">
    <location>
        <begin position="42"/>
        <end position="62"/>
    </location>
</feature>
<proteinExistence type="inferred from homology"/>
<keyword evidence="4 6" id="KW-1133">Transmembrane helix</keyword>
<feature type="transmembrane region" description="Helical" evidence="6">
    <location>
        <begin position="425"/>
        <end position="444"/>
    </location>
</feature>
<dbReference type="InterPro" id="IPR050327">
    <property type="entry name" value="Proton-linked_MCT"/>
</dbReference>
<evidence type="ECO:0000313" key="9">
    <source>
        <dbReference type="Proteomes" id="UP000756921"/>
    </source>
</evidence>
<dbReference type="InterPro" id="IPR020846">
    <property type="entry name" value="MFS_dom"/>
</dbReference>
<feature type="transmembrane region" description="Helical" evidence="6">
    <location>
        <begin position="142"/>
        <end position="160"/>
    </location>
</feature>
<evidence type="ECO:0000256" key="2">
    <source>
        <dbReference type="ARBA" id="ARBA00006727"/>
    </source>
</evidence>
<evidence type="ECO:0000259" key="7">
    <source>
        <dbReference type="PROSITE" id="PS50850"/>
    </source>
</evidence>
<comment type="caution">
    <text evidence="8">The sequence shown here is derived from an EMBL/GenBank/DDBJ whole genome shotgun (WGS) entry which is preliminary data.</text>
</comment>
<dbReference type="InterPro" id="IPR036259">
    <property type="entry name" value="MFS_trans_sf"/>
</dbReference>
<feature type="transmembrane region" description="Helical" evidence="6">
    <location>
        <begin position="111"/>
        <end position="130"/>
    </location>
</feature>
<dbReference type="Pfam" id="PF13520">
    <property type="entry name" value="AA_permease_2"/>
    <property type="match status" value="1"/>
</dbReference>
<dbReference type="PROSITE" id="PS50850">
    <property type="entry name" value="MFS"/>
    <property type="match status" value="1"/>
</dbReference>
<dbReference type="GO" id="GO:0016020">
    <property type="term" value="C:membrane"/>
    <property type="evidence" value="ECO:0007669"/>
    <property type="project" value="UniProtKB-SubCell"/>
</dbReference>
<sequence>MFANNLSNMAGASRQLFAFARDRGVPCSAWVSRVSPRFGVPVNAILTSTLVACIFHCINIGSTIAWNIIMSVDTVAVVTSYMIPIGCIAWRRLRKLPLLPSSFNPKRGVGLTVNGLALGFCVLVFVLAFFPPIPDPPTVSMNWAIAVYAGVLLIAGVYYVTNARYRYGGPVDHQIQTLPQLNERVCCFFPQTSEIHLVLSALNDIAMVTTPTQILESPSTIELENRNQGNKYHQDDQLRALETDPDADAIMHASLIADSEVPDGGYGWVVVFSGAVITWWFVGASYTWGVMQAALVDQKKYPPATLAFVGSLVPAMIAILAIPNATLIRKLGARTTGLTGISLLGLGSILAGFAVDSIPGLFMTWGLVCGVGTSLCFMTASITPAQYFKNKRGVANGIVYAGGGLGGTAMSFILNALITNIGIPWAFRIFGFMILTTGLPAAWLMKERVPIRKTQFVEWKLLKDVKFLLVFAVGVIGTFPLFVPPFFLPLYCNSLGLPPAAGAGLLAAFNFCSAIGRLGSGFACDKLGSLTTLFLTLLLSALSLMVMWPLSSSLGPLVAFVAINGMANGGFFSTMPTVVGNVFGSARVGVAMGMIVSGWVGGYLMGAPIAGYILDAAGGENAGIGPYRPAIFYAGGMAIIATVLSAIVRLREDRSFKKMV</sequence>
<feature type="transmembrane region" description="Helical" evidence="6">
    <location>
        <begin position="394"/>
        <end position="419"/>
    </location>
</feature>
<feature type="transmembrane region" description="Helical" evidence="6">
    <location>
        <begin position="530"/>
        <end position="551"/>
    </location>
</feature>
<dbReference type="GO" id="GO:0022857">
    <property type="term" value="F:transmembrane transporter activity"/>
    <property type="evidence" value="ECO:0007669"/>
    <property type="project" value="InterPro"/>
</dbReference>
<keyword evidence="3 6" id="KW-0812">Transmembrane</keyword>
<accession>A0A9P6KS56</accession>
<comment type="subcellular location">
    <subcellularLocation>
        <location evidence="1">Membrane</location>
        <topology evidence="1">Multi-pass membrane protein</topology>
    </subcellularLocation>
</comment>
<feature type="transmembrane region" description="Helical" evidence="6">
    <location>
        <begin position="361"/>
        <end position="382"/>
    </location>
</feature>
<dbReference type="Pfam" id="PF07690">
    <property type="entry name" value="MFS_1"/>
    <property type="match status" value="1"/>
</dbReference>
<dbReference type="EMBL" id="WJXW01000004">
    <property type="protein sequence ID" value="KAF9736885.1"/>
    <property type="molecule type" value="Genomic_DNA"/>
</dbReference>
<feature type="domain" description="Major facilitator superfamily (MFS) profile" evidence="7">
    <location>
        <begin position="466"/>
        <end position="660"/>
    </location>
</feature>
<gene>
    <name evidence="8" type="ORF">PMIN01_04664</name>
</gene>
<evidence type="ECO:0000256" key="5">
    <source>
        <dbReference type="ARBA" id="ARBA00023136"/>
    </source>
</evidence>
<evidence type="ECO:0000256" key="1">
    <source>
        <dbReference type="ARBA" id="ARBA00004141"/>
    </source>
</evidence>
<evidence type="ECO:0000256" key="4">
    <source>
        <dbReference type="ARBA" id="ARBA00022989"/>
    </source>
</evidence>
<reference evidence="8" key="1">
    <citation type="journal article" date="2020" name="Mol. Plant Microbe Interact.">
        <title>Genome Sequence of the Biocontrol Agent Coniothyrium minitans strain Conio (IMI 134523).</title>
        <authorList>
            <person name="Patel D."/>
            <person name="Shittu T.A."/>
            <person name="Baroncelli R."/>
            <person name="Muthumeenakshi S."/>
            <person name="Osborne T.H."/>
            <person name="Janganan T.K."/>
            <person name="Sreenivasaprasad S."/>
        </authorList>
    </citation>
    <scope>NUCLEOTIDE SEQUENCE</scope>
    <source>
        <strain evidence="8">Conio</strain>
    </source>
</reference>
<dbReference type="InterPro" id="IPR011701">
    <property type="entry name" value="MFS"/>
</dbReference>
<evidence type="ECO:0000256" key="6">
    <source>
        <dbReference type="SAM" id="Phobius"/>
    </source>
</evidence>
<dbReference type="SUPFAM" id="SSF103473">
    <property type="entry name" value="MFS general substrate transporter"/>
    <property type="match status" value="1"/>
</dbReference>
<feature type="transmembrane region" description="Helical" evidence="6">
    <location>
        <begin position="630"/>
        <end position="650"/>
    </location>
</feature>
<keyword evidence="9" id="KW-1185">Reference proteome</keyword>
<keyword evidence="5 6" id="KW-0472">Membrane</keyword>
<dbReference type="OrthoDB" id="6499973at2759"/>
<evidence type="ECO:0000313" key="8">
    <source>
        <dbReference type="EMBL" id="KAF9736885.1"/>
    </source>
</evidence>
<comment type="similarity">
    <text evidence="2">Belongs to the major facilitator superfamily. Monocarboxylate porter (TC 2.A.1.13) family.</text>
</comment>
<dbReference type="PANTHER" id="PTHR11360">
    <property type="entry name" value="MONOCARBOXYLATE TRANSPORTER"/>
    <property type="match status" value="1"/>
</dbReference>
<organism evidence="8 9">
    <name type="scientific">Paraphaeosphaeria minitans</name>
    <dbReference type="NCBI Taxonomy" id="565426"/>
    <lineage>
        <taxon>Eukaryota</taxon>
        <taxon>Fungi</taxon>
        <taxon>Dikarya</taxon>
        <taxon>Ascomycota</taxon>
        <taxon>Pezizomycotina</taxon>
        <taxon>Dothideomycetes</taxon>
        <taxon>Pleosporomycetidae</taxon>
        <taxon>Pleosporales</taxon>
        <taxon>Massarineae</taxon>
        <taxon>Didymosphaeriaceae</taxon>
        <taxon>Paraphaeosphaeria</taxon>
    </lineage>
</organism>
<feature type="transmembrane region" description="Helical" evidence="6">
    <location>
        <begin position="465"/>
        <end position="488"/>
    </location>
</feature>
<dbReference type="AlphaFoldDB" id="A0A9P6KS56"/>
<feature type="transmembrane region" description="Helical" evidence="6">
    <location>
        <begin position="557"/>
        <end position="583"/>
    </location>
</feature>
<dbReference type="InterPro" id="IPR002293">
    <property type="entry name" value="AA/rel_permease1"/>
</dbReference>
<feature type="transmembrane region" description="Helical" evidence="6">
    <location>
        <begin position="301"/>
        <end position="323"/>
    </location>
</feature>